<evidence type="ECO:0000256" key="2">
    <source>
        <dbReference type="PROSITE-ProRule" id="PRU01211"/>
    </source>
</evidence>
<dbReference type="SUPFAM" id="SSF57196">
    <property type="entry name" value="EGF/Laminin"/>
    <property type="match status" value="1"/>
</dbReference>
<reference evidence="6" key="1">
    <citation type="submission" date="2017-02" db="UniProtKB">
        <authorList>
            <consortium name="WormBaseParasite"/>
        </authorList>
    </citation>
    <scope>IDENTIFICATION</scope>
</reference>
<dbReference type="WBParaSite" id="SPAL_0000408900.1">
    <property type="protein sequence ID" value="SPAL_0000408900.1"/>
    <property type="gene ID" value="SPAL_0000408900"/>
</dbReference>
<dbReference type="SUPFAM" id="SSF55486">
    <property type="entry name" value="Metalloproteases ('zincins'), catalytic domain"/>
    <property type="match status" value="1"/>
</dbReference>
<dbReference type="PROSITE" id="PS51864">
    <property type="entry name" value="ASTACIN"/>
    <property type="match status" value="1"/>
</dbReference>
<sequence>MIDKAICMYLYKDKHIINKRDIMSDKHTAWNNPIKYQIKDGLTDNVIEKALKEIENNTCIEFKASNLEKNDTQGIVFEKDSYCASSVGRVHRMNTQTIQLTIECGKSIGVILHELGHALGLVHEQSRTDRDKYVDVANDNIQENERVNFKIRSHEIFKNFSIYYDYASIMHYGQYDFATRRNTPVLKSNLHSEYDRMMGQRLYMTFNDYKQLNLAHCCKCNIKKTKEKKGKGKKGQKGQKEKKKNRNPCFNGGYLDFRDCKKCICPLGYTGSDCNNIAQSDKSCGDTTYKVTKNLYKYGLLGEKKCFVFLLAEEGKKIEITVYYAHARSRKICTEDVSHQIKYLLCLC</sequence>
<proteinExistence type="predicted"/>
<dbReference type="EC" id="3.4.24.-" evidence="3"/>
<accession>A0A0N5BDK6</accession>
<dbReference type="AlphaFoldDB" id="A0A0N5BDK6"/>
<dbReference type="PRINTS" id="PR00480">
    <property type="entry name" value="ASTACIN"/>
</dbReference>
<dbReference type="InterPro" id="IPR001506">
    <property type="entry name" value="Peptidase_M12A"/>
</dbReference>
<dbReference type="GO" id="GO:0008270">
    <property type="term" value="F:zinc ion binding"/>
    <property type="evidence" value="ECO:0007669"/>
    <property type="project" value="UniProtKB-UniRule"/>
</dbReference>
<dbReference type="PANTHER" id="PTHR10127:SF802">
    <property type="entry name" value="ZINC METALLOPROTEINASE NAS-10"/>
    <property type="match status" value="1"/>
</dbReference>
<feature type="binding site" evidence="2">
    <location>
        <position position="113"/>
    </location>
    <ligand>
        <name>Zn(2+)</name>
        <dbReference type="ChEBI" id="CHEBI:29105"/>
        <note>catalytic</note>
    </ligand>
</feature>
<evidence type="ECO:0000313" key="6">
    <source>
        <dbReference type="WBParaSite" id="SPAL_0000408900.1"/>
    </source>
</evidence>
<protein>
    <recommendedName>
        <fullName evidence="3">Metalloendopeptidase</fullName>
        <ecNumber evidence="3">3.4.24.-</ecNumber>
    </recommendedName>
</protein>
<keyword evidence="2 3" id="KW-0645">Protease</keyword>
<dbReference type="Gene3D" id="3.40.390.10">
    <property type="entry name" value="Collagenase (Catalytic Domain)"/>
    <property type="match status" value="1"/>
</dbReference>
<dbReference type="SMART" id="SM00235">
    <property type="entry name" value="ZnMc"/>
    <property type="match status" value="1"/>
</dbReference>
<dbReference type="CDD" id="cd04280">
    <property type="entry name" value="ZnMc_astacin_like"/>
    <property type="match status" value="1"/>
</dbReference>
<evidence type="ECO:0000256" key="1">
    <source>
        <dbReference type="ARBA" id="ARBA00023157"/>
    </source>
</evidence>
<evidence type="ECO:0000256" key="3">
    <source>
        <dbReference type="RuleBase" id="RU361183"/>
    </source>
</evidence>
<evidence type="ECO:0000313" key="5">
    <source>
        <dbReference type="Proteomes" id="UP000046392"/>
    </source>
</evidence>
<dbReference type="InterPro" id="IPR006026">
    <property type="entry name" value="Peptidase_Metallo"/>
</dbReference>
<dbReference type="Proteomes" id="UP000046392">
    <property type="component" value="Unplaced"/>
</dbReference>
<dbReference type="InterPro" id="IPR034035">
    <property type="entry name" value="Astacin-like_dom"/>
</dbReference>
<keyword evidence="2 3" id="KW-0378">Hydrolase</keyword>
<name>A0A0N5BDK6_STREA</name>
<dbReference type="GO" id="GO:0004222">
    <property type="term" value="F:metalloendopeptidase activity"/>
    <property type="evidence" value="ECO:0007669"/>
    <property type="project" value="UniProtKB-UniRule"/>
</dbReference>
<dbReference type="Pfam" id="PF01400">
    <property type="entry name" value="Astacin"/>
    <property type="match status" value="1"/>
</dbReference>
<keyword evidence="2 3" id="KW-0862">Zinc</keyword>
<feature type="binding site" evidence="2">
    <location>
        <position position="123"/>
    </location>
    <ligand>
        <name>Zn(2+)</name>
        <dbReference type="ChEBI" id="CHEBI:29105"/>
        <note>catalytic</note>
    </ligand>
</feature>
<dbReference type="GO" id="GO:0006508">
    <property type="term" value="P:proteolysis"/>
    <property type="evidence" value="ECO:0007669"/>
    <property type="project" value="UniProtKB-KW"/>
</dbReference>
<dbReference type="InterPro" id="IPR024079">
    <property type="entry name" value="MetalloPept_cat_dom_sf"/>
</dbReference>
<organism evidence="5 6">
    <name type="scientific">Strongyloides papillosus</name>
    <name type="common">Intestinal threadworm</name>
    <dbReference type="NCBI Taxonomy" id="174720"/>
    <lineage>
        <taxon>Eukaryota</taxon>
        <taxon>Metazoa</taxon>
        <taxon>Ecdysozoa</taxon>
        <taxon>Nematoda</taxon>
        <taxon>Chromadorea</taxon>
        <taxon>Rhabditida</taxon>
        <taxon>Tylenchina</taxon>
        <taxon>Panagrolaimomorpha</taxon>
        <taxon>Strongyloidoidea</taxon>
        <taxon>Strongyloididae</taxon>
        <taxon>Strongyloides</taxon>
    </lineage>
</organism>
<feature type="binding site" evidence="2">
    <location>
        <position position="117"/>
    </location>
    <ligand>
        <name>Zn(2+)</name>
        <dbReference type="ChEBI" id="CHEBI:29105"/>
        <note>catalytic</note>
    </ligand>
</feature>
<feature type="active site" evidence="2">
    <location>
        <position position="114"/>
    </location>
</feature>
<keyword evidence="5" id="KW-1185">Reference proteome</keyword>
<keyword evidence="2 3" id="KW-0482">Metalloprotease</keyword>
<keyword evidence="1" id="KW-1015">Disulfide bond</keyword>
<keyword evidence="2 3" id="KW-0479">Metal-binding</keyword>
<dbReference type="PANTHER" id="PTHR10127">
    <property type="entry name" value="DISCOIDIN, CUB, EGF, LAMININ , AND ZINC METALLOPROTEASE DOMAIN CONTAINING"/>
    <property type="match status" value="1"/>
</dbReference>
<comment type="caution">
    <text evidence="2">Lacks conserved residue(s) required for the propagation of feature annotation.</text>
</comment>
<feature type="domain" description="Peptidase M12A" evidence="4">
    <location>
        <begin position="20"/>
        <end position="219"/>
    </location>
</feature>
<evidence type="ECO:0000259" key="4">
    <source>
        <dbReference type="PROSITE" id="PS51864"/>
    </source>
</evidence>
<comment type="cofactor">
    <cofactor evidence="2 3">
        <name>Zn(2+)</name>
        <dbReference type="ChEBI" id="CHEBI:29105"/>
    </cofactor>
    <text evidence="2 3">Binds 1 zinc ion per subunit.</text>
</comment>